<dbReference type="RefSeq" id="WP_379896282.1">
    <property type="nucleotide sequence ID" value="NZ_CBCSCT010000006.1"/>
</dbReference>
<dbReference type="InterPro" id="IPR036291">
    <property type="entry name" value="NAD(P)-bd_dom_sf"/>
</dbReference>
<dbReference type="PRINTS" id="PR00081">
    <property type="entry name" value="GDHRDH"/>
</dbReference>
<dbReference type="PANTHER" id="PTHR42879">
    <property type="entry name" value="3-OXOACYL-(ACYL-CARRIER-PROTEIN) REDUCTASE"/>
    <property type="match status" value="1"/>
</dbReference>
<dbReference type="CDD" id="cd05233">
    <property type="entry name" value="SDR_c"/>
    <property type="match status" value="1"/>
</dbReference>
<accession>A0ABW1IUM2</accession>
<dbReference type="PANTHER" id="PTHR42879:SF2">
    <property type="entry name" value="3-OXOACYL-[ACYL-CARRIER-PROTEIN] REDUCTASE FABG"/>
    <property type="match status" value="1"/>
</dbReference>
<dbReference type="Pfam" id="PF13561">
    <property type="entry name" value="adh_short_C2"/>
    <property type="match status" value="1"/>
</dbReference>
<proteinExistence type="inferred from homology"/>
<gene>
    <name evidence="2" type="ORF">ACFPXP_20505</name>
</gene>
<evidence type="ECO:0000313" key="2">
    <source>
        <dbReference type="EMBL" id="MFC5988792.1"/>
    </source>
</evidence>
<evidence type="ECO:0000256" key="1">
    <source>
        <dbReference type="ARBA" id="ARBA00006484"/>
    </source>
</evidence>
<name>A0ABW1IUM2_9BACL</name>
<dbReference type="PRINTS" id="PR00080">
    <property type="entry name" value="SDRFAMILY"/>
</dbReference>
<dbReference type="InterPro" id="IPR050259">
    <property type="entry name" value="SDR"/>
</dbReference>
<reference evidence="3" key="1">
    <citation type="journal article" date="2019" name="Int. J. Syst. Evol. Microbiol.">
        <title>The Global Catalogue of Microorganisms (GCM) 10K type strain sequencing project: providing services to taxonomists for standard genome sequencing and annotation.</title>
        <authorList>
            <consortium name="The Broad Institute Genomics Platform"/>
            <consortium name="The Broad Institute Genome Sequencing Center for Infectious Disease"/>
            <person name="Wu L."/>
            <person name="Ma J."/>
        </authorList>
    </citation>
    <scope>NUCLEOTIDE SEQUENCE [LARGE SCALE GENOMIC DNA]</scope>
    <source>
        <strain evidence="3">CCM 8749</strain>
    </source>
</reference>
<comment type="similarity">
    <text evidence="1">Belongs to the short-chain dehydrogenases/reductases (SDR) family.</text>
</comment>
<dbReference type="Gene3D" id="3.40.50.720">
    <property type="entry name" value="NAD(P)-binding Rossmann-like Domain"/>
    <property type="match status" value="1"/>
</dbReference>
<keyword evidence="3" id="KW-1185">Reference proteome</keyword>
<dbReference type="SUPFAM" id="SSF51735">
    <property type="entry name" value="NAD(P)-binding Rossmann-fold domains"/>
    <property type="match status" value="1"/>
</dbReference>
<dbReference type="Proteomes" id="UP001596250">
    <property type="component" value="Unassembled WGS sequence"/>
</dbReference>
<dbReference type="EMBL" id="JBHSQV010000184">
    <property type="protein sequence ID" value="MFC5988792.1"/>
    <property type="molecule type" value="Genomic_DNA"/>
</dbReference>
<sequence>MGLQQKVALITGGARGLGKMTAFALAQAGCSVAVSYVNSKQEADQLVDQLKEFGVRSAAYRGDITKSEDIQHIVEQTVHELGDIDILINNAGPFVRERKLFADYTAEEIRYLLSGNLLGVMELDHLVLPAMRKKGWGRIIHFGFSHAAEARGWPHRAVYAASKVGLVSFTKTLAVEEAQFGITVNMVCPGDIRGDNKEKWIHEVKSIPDMESPRGRPGAGEDVARAILFLCEDKSDFITGNMLDVSGGLDPIRTLPIRS</sequence>
<protein>
    <submittedName>
        <fullName evidence="2">SDR family oxidoreductase</fullName>
    </submittedName>
</protein>
<organism evidence="2 3">
    <name type="scientific">Marinicrinis lubricantis</name>
    <dbReference type="NCBI Taxonomy" id="2086470"/>
    <lineage>
        <taxon>Bacteria</taxon>
        <taxon>Bacillati</taxon>
        <taxon>Bacillota</taxon>
        <taxon>Bacilli</taxon>
        <taxon>Bacillales</taxon>
        <taxon>Paenibacillaceae</taxon>
    </lineage>
</organism>
<evidence type="ECO:0000313" key="3">
    <source>
        <dbReference type="Proteomes" id="UP001596250"/>
    </source>
</evidence>
<dbReference type="InterPro" id="IPR002347">
    <property type="entry name" value="SDR_fam"/>
</dbReference>
<comment type="caution">
    <text evidence="2">The sequence shown here is derived from an EMBL/GenBank/DDBJ whole genome shotgun (WGS) entry which is preliminary data.</text>
</comment>